<dbReference type="AlphaFoldDB" id="A0AA39RQQ2"/>
<dbReference type="PANTHER" id="PTHR47074">
    <property type="entry name" value="BNAC02G40300D PROTEIN"/>
    <property type="match status" value="1"/>
</dbReference>
<evidence type="ECO:0000259" key="2">
    <source>
        <dbReference type="Pfam" id="PF13456"/>
    </source>
</evidence>
<reference evidence="3" key="1">
    <citation type="journal article" date="2022" name="Plant J.">
        <title>Strategies of tolerance reflected in two North American maple genomes.</title>
        <authorList>
            <person name="McEvoy S.L."/>
            <person name="Sezen U.U."/>
            <person name="Trouern-Trend A."/>
            <person name="McMahon S.M."/>
            <person name="Schaberg P.G."/>
            <person name="Yang J."/>
            <person name="Wegrzyn J.L."/>
            <person name="Swenson N.G."/>
        </authorList>
    </citation>
    <scope>NUCLEOTIDE SEQUENCE</scope>
    <source>
        <strain evidence="3">NS2018</strain>
    </source>
</reference>
<keyword evidence="4" id="KW-1185">Reference proteome</keyword>
<evidence type="ECO:0000256" key="1">
    <source>
        <dbReference type="SAM" id="MobiDB-lite"/>
    </source>
</evidence>
<dbReference type="PANTHER" id="PTHR47074:SF48">
    <property type="entry name" value="POLYNUCLEOTIDYL TRANSFERASE, RIBONUCLEASE H-LIKE SUPERFAMILY PROTEIN"/>
    <property type="match status" value="1"/>
</dbReference>
<gene>
    <name evidence="3" type="ORF">LWI29_002599</name>
</gene>
<protein>
    <recommendedName>
        <fullName evidence="2">RNase H type-1 domain-containing protein</fullName>
    </recommendedName>
</protein>
<reference evidence="3" key="2">
    <citation type="submission" date="2023-06" db="EMBL/GenBank/DDBJ databases">
        <authorList>
            <person name="Swenson N.G."/>
            <person name="Wegrzyn J.L."/>
            <person name="Mcevoy S.L."/>
        </authorList>
    </citation>
    <scope>NUCLEOTIDE SEQUENCE</scope>
    <source>
        <strain evidence="3">NS2018</strain>
        <tissue evidence="3">Leaf</tissue>
    </source>
</reference>
<dbReference type="Proteomes" id="UP001168877">
    <property type="component" value="Unassembled WGS sequence"/>
</dbReference>
<comment type="caution">
    <text evidence="3">The sequence shown here is derived from an EMBL/GenBank/DDBJ whole genome shotgun (WGS) entry which is preliminary data.</text>
</comment>
<sequence length="132" mass="14654">MDLGTARKGRRKEDSGDKWRPPNQRLLKINCNTSFDKGKRRIGFGSIIRNAKGRVVACCSQVCEANFDLETAKVMVVWKGISFGRNCGLDCFVVEMDSETVINNIVKGSNSDSRYGCILCFQKSQHGGLDLS</sequence>
<proteinExistence type="predicted"/>
<feature type="region of interest" description="Disordered" evidence="1">
    <location>
        <begin position="1"/>
        <end position="21"/>
    </location>
</feature>
<feature type="compositionally biased region" description="Basic and acidic residues" evidence="1">
    <location>
        <begin position="11"/>
        <end position="20"/>
    </location>
</feature>
<dbReference type="GO" id="GO:0003676">
    <property type="term" value="F:nucleic acid binding"/>
    <property type="evidence" value="ECO:0007669"/>
    <property type="project" value="InterPro"/>
</dbReference>
<name>A0AA39RQQ2_ACESA</name>
<dbReference type="InterPro" id="IPR002156">
    <property type="entry name" value="RNaseH_domain"/>
</dbReference>
<accession>A0AA39RQQ2</accession>
<dbReference type="Pfam" id="PF13456">
    <property type="entry name" value="RVT_3"/>
    <property type="match status" value="1"/>
</dbReference>
<dbReference type="EMBL" id="JAUESC010000385">
    <property type="protein sequence ID" value="KAK0577938.1"/>
    <property type="molecule type" value="Genomic_DNA"/>
</dbReference>
<evidence type="ECO:0000313" key="4">
    <source>
        <dbReference type="Proteomes" id="UP001168877"/>
    </source>
</evidence>
<evidence type="ECO:0000313" key="3">
    <source>
        <dbReference type="EMBL" id="KAK0577938.1"/>
    </source>
</evidence>
<dbReference type="InterPro" id="IPR052929">
    <property type="entry name" value="RNase_H-like_EbsB-rel"/>
</dbReference>
<feature type="domain" description="RNase H type-1" evidence="2">
    <location>
        <begin position="30"/>
        <end position="110"/>
    </location>
</feature>
<organism evidence="3 4">
    <name type="scientific">Acer saccharum</name>
    <name type="common">Sugar maple</name>
    <dbReference type="NCBI Taxonomy" id="4024"/>
    <lineage>
        <taxon>Eukaryota</taxon>
        <taxon>Viridiplantae</taxon>
        <taxon>Streptophyta</taxon>
        <taxon>Embryophyta</taxon>
        <taxon>Tracheophyta</taxon>
        <taxon>Spermatophyta</taxon>
        <taxon>Magnoliopsida</taxon>
        <taxon>eudicotyledons</taxon>
        <taxon>Gunneridae</taxon>
        <taxon>Pentapetalae</taxon>
        <taxon>rosids</taxon>
        <taxon>malvids</taxon>
        <taxon>Sapindales</taxon>
        <taxon>Sapindaceae</taxon>
        <taxon>Hippocastanoideae</taxon>
        <taxon>Acereae</taxon>
        <taxon>Acer</taxon>
    </lineage>
</organism>
<dbReference type="GO" id="GO:0004523">
    <property type="term" value="F:RNA-DNA hybrid ribonuclease activity"/>
    <property type="evidence" value="ECO:0007669"/>
    <property type="project" value="InterPro"/>
</dbReference>